<gene>
    <name evidence="1" type="ORF">MO867_17285</name>
</gene>
<evidence type="ECO:0000313" key="1">
    <source>
        <dbReference type="EMBL" id="MCO1336087.1"/>
    </source>
</evidence>
<proteinExistence type="predicted"/>
<name>A0A9X2J5Z6_9GAMM</name>
<protein>
    <submittedName>
        <fullName evidence="1">Uncharacterized protein</fullName>
    </submittedName>
</protein>
<reference evidence="1" key="1">
    <citation type="journal article" date="2022" name="Arch. Microbiol.">
        <title>Microbulbifer okhotskensis sp. nov., isolated from a deep bottom sediment of the Okhotsk Sea.</title>
        <authorList>
            <person name="Romanenko L."/>
            <person name="Kurilenko V."/>
            <person name="Otstavnykh N."/>
            <person name="Velansky P."/>
            <person name="Isaeva M."/>
            <person name="Mikhailov V."/>
        </authorList>
    </citation>
    <scope>NUCLEOTIDE SEQUENCE</scope>
    <source>
        <strain evidence="1">OS29</strain>
    </source>
</reference>
<sequence length="81" mass="9150">MSVITISEAIKRISQTDPSSALAVFQTEHPRRVNVVFANTVWTQKCIARGTWDFLGEFHRENLPEALGALDEYAENMRDVA</sequence>
<organism evidence="1 2">
    <name type="scientific">Microbulbifer okhotskensis</name>
    <dbReference type="NCBI Taxonomy" id="2926617"/>
    <lineage>
        <taxon>Bacteria</taxon>
        <taxon>Pseudomonadati</taxon>
        <taxon>Pseudomonadota</taxon>
        <taxon>Gammaproteobacteria</taxon>
        <taxon>Cellvibrionales</taxon>
        <taxon>Microbulbiferaceae</taxon>
        <taxon>Microbulbifer</taxon>
    </lineage>
</organism>
<dbReference type="Proteomes" id="UP001139028">
    <property type="component" value="Unassembled WGS sequence"/>
</dbReference>
<keyword evidence="2" id="KW-1185">Reference proteome</keyword>
<comment type="caution">
    <text evidence="1">The sequence shown here is derived from an EMBL/GenBank/DDBJ whole genome shotgun (WGS) entry which is preliminary data.</text>
</comment>
<accession>A0A9X2J5Z6</accession>
<dbReference type="EMBL" id="JALBWM010000103">
    <property type="protein sequence ID" value="MCO1336087.1"/>
    <property type="molecule type" value="Genomic_DNA"/>
</dbReference>
<dbReference type="AlphaFoldDB" id="A0A9X2J5Z6"/>
<evidence type="ECO:0000313" key="2">
    <source>
        <dbReference type="Proteomes" id="UP001139028"/>
    </source>
</evidence>
<dbReference type="RefSeq" id="WP_252471464.1">
    <property type="nucleotide sequence ID" value="NZ_JALBWM010000103.1"/>
</dbReference>